<gene>
    <name evidence="4" type="ORF">CEUTPL_LOCUS9843</name>
</gene>
<dbReference type="SUPFAM" id="SSF56112">
    <property type="entry name" value="Protein kinase-like (PK-like)"/>
    <property type="match status" value="1"/>
</dbReference>
<dbReference type="EMBL" id="OU892281">
    <property type="protein sequence ID" value="CAG9769331.1"/>
    <property type="molecule type" value="Genomic_DNA"/>
</dbReference>
<dbReference type="InterPro" id="IPR011009">
    <property type="entry name" value="Kinase-like_dom_sf"/>
</dbReference>
<dbReference type="PANTHER" id="PTHR12984:SF15">
    <property type="entry name" value="PROTEIN-ASSOCIATING WITH THE CARBOXYL-TERMINAL DOMAIN OF EZRIN"/>
    <property type="match status" value="1"/>
</dbReference>
<evidence type="ECO:0000313" key="5">
    <source>
        <dbReference type="Proteomes" id="UP001152799"/>
    </source>
</evidence>
<feature type="compositionally biased region" description="Basic and acidic residues" evidence="2">
    <location>
        <begin position="468"/>
        <end position="480"/>
    </location>
</feature>
<dbReference type="GO" id="GO:0004672">
    <property type="term" value="F:protein kinase activity"/>
    <property type="evidence" value="ECO:0007669"/>
    <property type="project" value="InterPro"/>
</dbReference>
<evidence type="ECO:0000256" key="2">
    <source>
        <dbReference type="SAM" id="MobiDB-lite"/>
    </source>
</evidence>
<dbReference type="Proteomes" id="UP001152799">
    <property type="component" value="Chromosome 5"/>
</dbReference>
<dbReference type="InterPro" id="IPR051177">
    <property type="entry name" value="CIK-Related_Protein"/>
</dbReference>
<feature type="compositionally biased region" description="Acidic residues" evidence="2">
    <location>
        <begin position="481"/>
        <end position="497"/>
    </location>
</feature>
<dbReference type="Gene3D" id="1.25.10.10">
    <property type="entry name" value="Leucine-rich Repeat Variant"/>
    <property type="match status" value="1"/>
</dbReference>
<dbReference type="GO" id="GO:0005524">
    <property type="term" value="F:ATP binding"/>
    <property type="evidence" value="ECO:0007669"/>
    <property type="project" value="InterPro"/>
</dbReference>
<dbReference type="AlphaFoldDB" id="A0A9N9QQ61"/>
<dbReference type="PROSITE" id="PS50011">
    <property type="entry name" value="PROTEIN_KINASE_DOM"/>
    <property type="match status" value="1"/>
</dbReference>
<reference evidence="4" key="1">
    <citation type="submission" date="2022-01" db="EMBL/GenBank/DDBJ databases">
        <authorList>
            <person name="King R."/>
        </authorList>
    </citation>
    <scope>NUCLEOTIDE SEQUENCE</scope>
</reference>
<dbReference type="OrthoDB" id="9942861at2759"/>
<protein>
    <recommendedName>
        <fullName evidence="3">Protein kinase domain-containing protein</fullName>
    </recommendedName>
</protein>
<dbReference type="InterPro" id="IPR000719">
    <property type="entry name" value="Prot_kinase_dom"/>
</dbReference>
<dbReference type="Gene3D" id="1.10.510.10">
    <property type="entry name" value="Transferase(Phosphotransferase) domain 1"/>
    <property type="match status" value="1"/>
</dbReference>
<proteinExistence type="inferred from homology"/>
<feature type="region of interest" description="Disordered" evidence="2">
    <location>
        <begin position="468"/>
        <end position="497"/>
    </location>
</feature>
<dbReference type="InterPro" id="IPR016024">
    <property type="entry name" value="ARM-type_fold"/>
</dbReference>
<sequence>MGNEQSQISGVKMDQKAIEVSDFWTQHNATINNVQNESKISIFAGDLFLNDPFWNPQTPLEKCSKNIMIYRHPCIVKYISSWQKACKFYLAIEEVTPLSHMIAHMDTMEISLGLYSILKALCFLHEKASVSHNNVCLSSIFVTKEGSWKLGGMEYLCPYKELSSELLKKSRCHRYSKAVDTNEEKNLKHSSERKDFIDVFAFCTLVIELLKNKNDDEISKLSSFKEFCKNIVQEPNVLQRPTLSSLLEHEFFKHKFINIHSFLIELPLKSDVDKTEFFAHLKEELQLLNEEIVASQLGRLLVSRMVLLNNGARNYLLPYILIPRKGENGAIFSEQVFKKYIAPKLLNIFCVRDAQIRLLLLEYFSHFIDYFSKEELEMHILPELLVGIKDTNNELVASTLHTLAELVPVLGAEIVIGGRRAKLFNDGRPKTQSSSRKIQAQELPKPEVLASSLDELSANNSLLELIHNRNELPERPRPDGEEGETSTDEIEQSADEDIENWEEWDNENNVINEIEENKCFELETLSAEIDLIPKMPVNSKPKQIIDITELDIKNPTKIKIEQSDNDIDFFEDMVPVIQTSNKFVIDSTVSSKFCADNGDVNEDGWGDDWES</sequence>
<evidence type="ECO:0000256" key="1">
    <source>
        <dbReference type="ARBA" id="ARBA00038349"/>
    </source>
</evidence>
<dbReference type="PANTHER" id="PTHR12984">
    <property type="entry name" value="SCY1-RELATED S/T PROTEIN KINASE-LIKE"/>
    <property type="match status" value="1"/>
</dbReference>
<keyword evidence="5" id="KW-1185">Reference proteome</keyword>
<accession>A0A9N9QQ61</accession>
<evidence type="ECO:0000259" key="3">
    <source>
        <dbReference type="PROSITE" id="PS50011"/>
    </source>
</evidence>
<evidence type="ECO:0000313" key="4">
    <source>
        <dbReference type="EMBL" id="CAG9769331.1"/>
    </source>
</evidence>
<feature type="domain" description="Protein kinase" evidence="3">
    <location>
        <begin position="1"/>
        <end position="320"/>
    </location>
</feature>
<dbReference type="InterPro" id="IPR011989">
    <property type="entry name" value="ARM-like"/>
</dbReference>
<comment type="similarity">
    <text evidence="1">Belongs to the protein kinase superfamily.</text>
</comment>
<dbReference type="SUPFAM" id="SSF48371">
    <property type="entry name" value="ARM repeat"/>
    <property type="match status" value="1"/>
</dbReference>
<organism evidence="4 5">
    <name type="scientific">Ceutorhynchus assimilis</name>
    <name type="common">cabbage seed weevil</name>
    <dbReference type="NCBI Taxonomy" id="467358"/>
    <lineage>
        <taxon>Eukaryota</taxon>
        <taxon>Metazoa</taxon>
        <taxon>Ecdysozoa</taxon>
        <taxon>Arthropoda</taxon>
        <taxon>Hexapoda</taxon>
        <taxon>Insecta</taxon>
        <taxon>Pterygota</taxon>
        <taxon>Neoptera</taxon>
        <taxon>Endopterygota</taxon>
        <taxon>Coleoptera</taxon>
        <taxon>Polyphaga</taxon>
        <taxon>Cucujiformia</taxon>
        <taxon>Curculionidae</taxon>
        <taxon>Ceutorhynchinae</taxon>
        <taxon>Ceutorhynchus</taxon>
    </lineage>
</organism>
<name>A0A9N9QQ61_9CUCU</name>